<sequence>MIKFHPSEQQLVLYAAGELSPAMLMMVGTHVDMCKQCQAQVQDIEEQMARKLFGENNFADYQANSLDSKTHDAMLAAIFASTAPVAEPSPPQPHDNLLYLEGKRFTLPATLARNSHRIGDWSRLPGKLWRASVDIGAEQSLNFIYMGEQSTVPEHTHKGNEATLVINGVFSDEQGDYKDGDFVLLDGAHKHSPHTTHEDCLTLAALDAPLHFTTGLSRLLNPFSSLFFK</sequence>
<proteinExistence type="predicted"/>
<evidence type="ECO:0000259" key="1">
    <source>
        <dbReference type="Pfam" id="PF12973"/>
    </source>
</evidence>
<dbReference type="EMBL" id="QGTT01000002">
    <property type="protein sequence ID" value="PWW15012.1"/>
    <property type="molecule type" value="Genomic_DNA"/>
</dbReference>
<dbReference type="Pfam" id="PF12973">
    <property type="entry name" value="Cupin_7"/>
    <property type="match status" value="1"/>
</dbReference>
<dbReference type="Gene3D" id="1.10.10.1320">
    <property type="entry name" value="Anti-sigma factor, zinc-finger domain"/>
    <property type="match status" value="1"/>
</dbReference>
<protein>
    <submittedName>
        <fullName evidence="2">ChrR-like anti-ECFsigma factor</fullName>
    </submittedName>
</protein>
<dbReference type="InterPro" id="IPR025979">
    <property type="entry name" value="ChrR-like_cupin_dom"/>
</dbReference>
<dbReference type="InterPro" id="IPR014710">
    <property type="entry name" value="RmlC-like_jellyroll"/>
</dbReference>
<feature type="domain" description="ChrR-like cupin" evidence="1">
    <location>
        <begin position="143"/>
        <end position="205"/>
    </location>
</feature>
<name>A0A317QCP0_9GAMM</name>
<dbReference type="CDD" id="cd20301">
    <property type="entry name" value="cupin_ChrR"/>
    <property type="match status" value="1"/>
</dbReference>
<accession>A0A317QCP0</accession>
<comment type="caution">
    <text evidence="2">The sequence shown here is derived from an EMBL/GenBank/DDBJ whole genome shotgun (WGS) entry which is preliminary data.</text>
</comment>
<keyword evidence="3" id="KW-1185">Reference proteome</keyword>
<dbReference type="OrthoDB" id="2988517at2"/>
<gene>
    <name evidence="2" type="ORF">DET45_10210</name>
</gene>
<evidence type="ECO:0000313" key="3">
    <source>
        <dbReference type="Proteomes" id="UP000246964"/>
    </source>
</evidence>
<reference evidence="2 3" key="1">
    <citation type="submission" date="2018-05" db="EMBL/GenBank/DDBJ databases">
        <title>Freshwater and sediment microbial communities from various areas in North America, analyzing microbe dynamics in response to fracking.</title>
        <authorList>
            <person name="Lamendella R."/>
        </authorList>
    </citation>
    <scope>NUCLEOTIDE SEQUENCE [LARGE SCALE GENOMIC DNA]</scope>
    <source>
        <strain evidence="2 3">125B1</strain>
    </source>
</reference>
<dbReference type="NCBIfam" id="TIGR02451">
    <property type="entry name" value="anti_sig_ChrR"/>
    <property type="match status" value="1"/>
</dbReference>
<dbReference type="InterPro" id="IPR011051">
    <property type="entry name" value="RmlC_Cupin_sf"/>
</dbReference>
<evidence type="ECO:0000313" key="2">
    <source>
        <dbReference type="EMBL" id="PWW15012.1"/>
    </source>
</evidence>
<dbReference type="RefSeq" id="WP_110074963.1">
    <property type="nucleotide sequence ID" value="NZ_QGTT01000002.1"/>
</dbReference>
<dbReference type="InterPro" id="IPR012807">
    <property type="entry name" value="Anti-sigma_ChrR"/>
</dbReference>
<dbReference type="InterPro" id="IPR041916">
    <property type="entry name" value="Anti_sigma_zinc_sf"/>
</dbReference>
<dbReference type="Gene3D" id="2.60.120.10">
    <property type="entry name" value="Jelly Rolls"/>
    <property type="match status" value="1"/>
</dbReference>
<dbReference type="AlphaFoldDB" id="A0A317QCP0"/>
<dbReference type="Proteomes" id="UP000246964">
    <property type="component" value="Unassembled WGS sequence"/>
</dbReference>
<dbReference type="SUPFAM" id="SSF51182">
    <property type="entry name" value="RmlC-like cupins"/>
    <property type="match status" value="1"/>
</dbReference>
<organism evidence="2 3">
    <name type="scientific">Pseudidiomarina maritima</name>
    <dbReference type="NCBI Taxonomy" id="519453"/>
    <lineage>
        <taxon>Bacteria</taxon>
        <taxon>Pseudomonadati</taxon>
        <taxon>Pseudomonadota</taxon>
        <taxon>Gammaproteobacteria</taxon>
        <taxon>Alteromonadales</taxon>
        <taxon>Idiomarinaceae</taxon>
        <taxon>Pseudidiomarina</taxon>
    </lineage>
</organism>